<dbReference type="InterPro" id="IPR025246">
    <property type="entry name" value="IS30-like_HTH"/>
</dbReference>
<dbReference type="PANTHER" id="PTHR10948:SF23">
    <property type="entry name" value="TRANSPOSASE INSI FOR INSERTION SEQUENCE ELEMENT IS30A-RELATED"/>
    <property type="match status" value="1"/>
</dbReference>
<dbReference type="InterPro" id="IPR036390">
    <property type="entry name" value="WH_DNA-bd_sf"/>
</dbReference>
<evidence type="ECO:0000256" key="1">
    <source>
        <dbReference type="SAM" id="MobiDB-lite"/>
    </source>
</evidence>
<feature type="domain" description="HTH marR-type" evidence="2">
    <location>
        <begin position="104"/>
        <end position="191"/>
    </location>
</feature>
<dbReference type="Pfam" id="PF12802">
    <property type="entry name" value="MarR_2"/>
    <property type="match status" value="1"/>
</dbReference>
<gene>
    <name evidence="3" type="ORF">GCM10023196_105120</name>
</gene>
<dbReference type="SUPFAM" id="SSF46785">
    <property type="entry name" value="Winged helix' DNA-binding domain"/>
    <property type="match status" value="1"/>
</dbReference>
<feature type="region of interest" description="Disordered" evidence="1">
    <location>
        <begin position="63"/>
        <end position="88"/>
    </location>
</feature>
<comment type="caution">
    <text evidence="3">The sequence shown here is derived from an EMBL/GenBank/DDBJ whole genome shotgun (WGS) entry which is preliminary data.</text>
</comment>
<protein>
    <submittedName>
        <fullName evidence="3">Helix-turn-helix domain-containing protein</fullName>
    </submittedName>
</protein>
<dbReference type="InterPro" id="IPR051917">
    <property type="entry name" value="Transposase-Integrase"/>
</dbReference>
<proteinExistence type="predicted"/>
<dbReference type="InterPro" id="IPR000835">
    <property type="entry name" value="HTH_MarR-typ"/>
</dbReference>
<name>A0ABP8UU59_9ACTN</name>
<feature type="region of interest" description="Disordered" evidence="1">
    <location>
        <begin position="240"/>
        <end position="267"/>
    </location>
</feature>
<dbReference type="Proteomes" id="UP001501442">
    <property type="component" value="Unassembled WGS sequence"/>
</dbReference>
<dbReference type="PANTHER" id="PTHR10948">
    <property type="entry name" value="TRANSPOSASE"/>
    <property type="match status" value="1"/>
</dbReference>
<dbReference type="Pfam" id="PF13936">
    <property type="entry name" value="HTH_38"/>
    <property type="match status" value="1"/>
</dbReference>
<dbReference type="InterPro" id="IPR036388">
    <property type="entry name" value="WH-like_DNA-bd_sf"/>
</dbReference>
<accession>A0ABP8UU59</accession>
<keyword evidence="4" id="KW-1185">Reference proteome</keyword>
<dbReference type="EMBL" id="BAABHK010000032">
    <property type="protein sequence ID" value="GAA4640275.1"/>
    <property type="molecule type" value="Genomic_DNA"/>
</dbReference>
<sequence>MKGVVMPGGRLTQQERQQIALGLADGLAYAEIARRLDRPTSTITREVMRNGGPTGYRADLAHRATQQRTHRRRQAETRGPQTPRLNEDGRDAEVVREYEEMLTTVLMQSGLSKMPARVLACLYTTDSGSLTASGLAQRLQVSPATISKAITFLEGLALVRRERDERRRERYIVDDDLWYQSMIRSARSNDQFIETARQGVAILGPGTPAATRLENAARFLDFVHESLLRATEQAREVLYIKPEPTSDGTAKPPSAPQRPGELADADS</sequence>
<reference evidence="4" key="1">
    <citation type="journal article" date="2019" name="Int. J. Syst. Evol. Microbiol.">
        <title>The Global Catalogue of Microorganisms (GCM) 10K type strain sequencing project: providing services to taxonomists for standard genome sequencing and annotation.</title>
        <authorList>
            <consortium name="The Broad Institute Genomics Platform"/>
            <consortium name="The Broad Institute Genome Sequencing Center for Infectious Disease"/>
            <person name="Wu L."/>
            <person name="Ma J."/>
        </authorList>
    </citation>
    <scope>NUCLEOTIDE SEQUENCE [LARGE SCALE GENOMIC DNA]</scope>
    <source>
        <strain evidence="4">JCM 17939</strain>
    </source>
</reference>
<dbReference type="SMART" id="SM00347">
    <property type="entry name" value="HTH_MARR"/>
    <property type="match status" value="1"/>
</dbReference>
<dbReference type="Gene3D" id="1.10.10.10">
    <property type="entry name" value="Winged helix-like DNA-binding domain superfamily/Winged helix DNA-binding domain"/>
    <property type="match status" value="1"/>
</dbReference>
<organism evidence="3 4">
    <name type="scientific">Actinoallomurus vinaceus</name>
    <dbReference type="NCBI Taxonomy" id="1080074"/>
    <lineage>
        <taxon>Bacteria</taxon>
        <taxon>Bacillati</taxon>
        <taxon>Actinomycetota</taxon>
        <taxon>Actinomycetes</taxon>
        <taxon>Streptosporangiales</taxon>
        <taxon>Thermomonosporaceae</taxon>
        <taxon>Actinoallomurus</taxon>
    </lineage>
</organism>
<evidence type="ECO:0000313" key="3">
    <source>
        <dbReference type="EMBL" id="GAA4640275.1"/>
    </source>
</evidence>
<evidence type="ECO:0000313" key="4">
    <source>
        <dbReference type="Proteomes" id="UP001501442"/>
    </source>
</evidence>
<evidence type="ECO:0000259" key="2">
    <source>
        <dbReference type="SMART" id="SM00347"/>
    </source>
</evidence>